<comment type="caution">
    <text evidence="1">The sequence shown here is derived from an EMBL/GenBank/DDBJ whole genome shotgun (WGS) entry which is preliminary data.</text>
</comment>
<proteinExistence type="predicted"/>
<dbReference type="GO" id="GO:0016020">
    <property type="term" value="C:membrane"/>
    <property type="evidence" value="ECO:0007669"/>
    <property type="project" value="InterPro"/>
</dbReference>
<evidence type="ECO:0000313" key="1">
    <source>
        <dbReference type="EMBL" id="GAG63675.1"/>
    </source>
</evidence>
<reference evidence="1" key="1">
    <citation type="journal article" date="2014" name="Front. Microbiol.">
        <title>High frequency of phylogenetically diverse reductive dehalogenase-homologous genes in deep subseafloor sedimentary metagenomes.</title>
        <authorList>
            <person name="Kawai M."/>
            <person name="Futagami T."/>
            <person name="Toyoda A."/>
            <person name="Takaki Y."/>
            <person name="Nishi S."/>
            <person name="Hori S."/>
            <person name="Arai W."/>
            <person name="Tsubouchi T."/>
            <person name="Morono Y."/>
            <person name="Uchiyama I."/>
            <person name="Ito T."/>
            <person name="Fujiyama A."/>
            <person name="Inagaki F."/>
            <person name="Takami H."/>
        </authorList>
    </citation>
    <scope>NUCLEOTIDE SEQUENCE</scope>
    <source>
        <strain evidence="1">Expedition CK06-06</strain>
    </source>
</reference>
<gene>
    <name evidence="1" type="ORF">S01H4_14699</name>
</gene>
<evidence type="ECO:0008006" key="2">
    <source>
        <dbReference type="Google" id="ProtNLM"/>
    </source>
</evidence>
<protein>
    <recommendedName>
        <fullName evidence="2">Dystroglycan-type cadherin-like domain-containing protein</fullName>
    </recommendedName>
</protein>
<organism evidence="1">
    <name type="scientific">marine sediment metagenome</name>
    <dbReference type="NCBI Taxonomy" id="412755"/>
    <lineage>
        <taxon>unclassified sequences</taxon>
        <taxon>metagenomes</taxon>
        <taxon>ecological metagenomes</taxon>
    </lineage>
</organism>
<dbReference type="SUPFAM" id="SSF49313">
    <property type="entry name" value="Cadherin-like"/>
    <property type="match status" value="1"/>
</dbReference>
<feature type="non-terminal residue" evidence="1">
    <location>
        <position position="141"/>
    </location>
</feature>
<sequence length="141" mass="15344">MLNNVPRLFFPYIGALLVVSIVLCFDAESVAVEPPAANKRVMRTPKPGPEPRINGPRLFGARPGRPFLYRIPCTGTRPMTFAVDDLPEGLRIDSESGIIAGRVPKKAGNYKLTLKAKNQLGVAEKQFTLVVGDTLSLTPPM</sequence>
<dbReference type="InterPro" id="IPR015919">
    <property type="entry name" value="Cadherin-like_sf"/>
</dbReference>
<dbReference type="EMBL" id="BART01006444">
    <property type="protein sequence ID" value="GAG63675.1"/>
    <property type="molecule type" value="Genomic_DNA"/>
</dbReference>
<dbReference type="Pfam" id="PF05345">
    <property type="entry name" value="He_PIG"/>
    <property type="match status" value="1"/>
</dbReference>
<dbReference type="Gene3D" id="2.60.40.10">
    <property type="entry name" value="Immunoglobulins"/>
    <property type="match status" value="1"/>
</dbReference>
<dbReference type="AlphaFoldDB" id="X0Z309"/>
<accession>X0Z309</accession>
<name>X0Z309_9ZZZZ</name>
<dbReference type="GO" id="GO:0005509">
    <property type="term" value="F:calcium ion binding"/>
    <property type="evidence" value="ECO:0007669"/>
    <property type="project" value="InterPro"/>
</dbReference>
<dbReference type="InterPro" id="IPR013783">
    <property type="entry name" value="Ig-like_fold"/>
</dbReference>